<name>A0A7W7D5E5_9ACTN</name>
<dbReference type="AlphaFoldDB" id="A0A7W7D5E5"/>
<dbReference type="EMBL" id="JACHND010000001">
    <property type="protein sequence ID" value="MBB4700634.1"/>
    <property type="molecule type" value="Genomic_DNA"/>
</dbReference>
<organism evidence="1 2">
    <name type="scientific">Sphaerisporangium siamense</name>
    <dbReference type="NCBI Taxonomy" id="795645"/>
    <lineage>
        <taxon>Bacteria</taxon>
        <taxon>Bacillati</taxon>
        <taxon>Actinomycetota</taxon>
        <taxon>Actinomycetes</taxon>
        <taxon>Streptosporangiales</taxon>
        <taxon>Streptosporangiaceae</taxon>
        <taxon>Sphaerisporangium</taxon>
    </lineage>
</organism>
<evidence type="ECO:0000313" key="2">
    <source>
        <dbReference type="Proteomes" id="UP000542210"/>
    </source>
</evidence>
<evidence type="ECO:0000313" key="1">
    <source>
        <dbReference type="EMBL" id="MBB4700634.1"/>
    </source>
</evidence>
<reference evidence="1 2" key="1">
    <citation type="submission" date="2020-08" db="EMBL/GenBank/DDBJ databases">
        <title>Sequencing the genomes of 1000 actinobacteria strains.</title>
        <authorList>
            <person name="Klenk H.-P."/>
        </authorList>
    </citation>
    <scope>NUCLEOTIDE SEQUENCE [LARGE SCALE GENOMIC DNA]</scope>
    <source>
        <strain evidence="1 2">DSM 45784</strain>
    </source>
</reference>
<comment type="caution">
    <text evidence="1">The sequence shown here is derived from an EMBL/GenBank/DDBJ whole genome shotgun (WGS) entry which is preliminary data.</text>
</comment>
<protein>
    <submittedName>
        <fullName evidence="1">Uncharacterized protein</fullName>
    </submittedName>
</protein>
<accession>A0A7W7D5E5</accession>
<proteinExistence type="predicted"/>
<dbReference type="RefSeq" id="WP_184879056.1">
    <property type="nucleotide sequence ID" value="NZ_BOOV01000054.1"/>
</dbReference>
<sequence>MLGDPESPHVAARGTDEGIGPDLMTARIHNAIKLYEPLQATKGVEIRLHRTVLYNSIYRADDNLLVNLHAYATPAAQAPLMHIQAGDDTSTATTYLTSLDNTWTSAIPLPQASDAGT</sequence>
<keyword evidence="2" id="KW-1185">Reference proteome</keyword>
<gene>
    <name evidence="1" type="ORF">BJ982_002178</name>
</gene>
<dbReference type="Proteomes" id="UP000542210">
    <property type="component" value="Unassembled WGS sequence"/>
</dbReference>